<feature type="domain" description="Thioredoxin" evidence="4">
    <location>
        <begin position="1"/>
        <end position="50"/>
    </location>
</feature>
<dbReference type="EMBL" id="AUZY01005340">
    <property type="protein sequence ID" value="EQD59423.1"/>
    <property type="molecule type" value="Genomic_DNA"/>
</dbReference>
<dbReference type="PANTHER" id="PTHR45663">
    <property type="entry name" value="GEO12009P1"/>
    <property type="match status" value="1"/>
</dbReference>
<keyword evidence="2" id="KW-0249">Electron transport</keyword>
<reference evidence="5" key="1">
    <citation type="submission" date="2013-08" db="EMBL/GenBank/DDBJ databases">
        <authorList>
            <person name="Mendez C."/>
            <person name="Richter M."/>
            <person name="Ferrer M."/>
            <person name="Sanchez J."/>
        </authorList>
    </citation>
    <scope>NUCLEOTIDE SEQUENCE</scope>
</reference>
<dbReference type="GO" id="GO:0019153">
    <property type="term" value="F:protein-disulfide reductase (glutathione) activity"/>
    <property type="evidence" value="ECO:0007669"/>
    <property type="project" value="UniProtKB-EC"/>
</dbReference>
<dbReference type="EC" id="1.8.4.2" evidence="5"/>
<comment type="caution">
    <text evidence="5">The sequence shown here is derived from an EMBL/GenBank/DDBJ whole genome shotgun (WGS) entry which is preliminary data.</text>
</comment>
<sequence length="50" mass="5509">MAEPVHVSDATFDSEVIKAEVPVLVDFWADWCGPCKMLAPVVEDLAKEYG</sequence>
<dbReference type="PROSITE" id="PS00194">
    <property type="entry name" value="THIOREDOXIN_1"/>
    <property type="match status" value="1"/>
</dbReference>
<organism evidence="5">
    <name type="scientific">mine drainage metagenome</name>
    <dbReference type="NCBI Taxonomy" id="410659"/>
    <lineage>
        <taxon>unclassified sequences</taxon>
        <taxon>metagenomes</taxon>
        <taxon>ecological metagenomes</taxon>
    </lineage>
</organism>
<dbReference type="GO" id="GO:0005737">
    <property type="term" value="C:cytoplasm"/>
    <property type="evidence" value="ECO:0007669"/>
    <property type="project" value="TreeGrafter"/>
</dbReference>
<dbReference type="PROSITE" id="PS51352">
    <property type="entry name" value="THIOREDOXIN_2"/>
    <property type="match status" value="1"/>
</dbReference>
<name>T1ASB2_9ZZZZ</name>
<dbReference type="Pfam" id="PF00085">
    <property type="entry name" value="Thioredoxin"/>
    <property type="match status" value="1"/>
</dbReference>
<evidence type="ECO:0000313" key="5">
    <source>
        <dbReference type="EMBL" id="EQD59423.1"/>
    </source>
</evidence>
<reference evidence="5" key="2">
    <citation type="journal article" date="2014" name="ISME J.">
        <title>Microbial stratification in low pH oxic and suboxic macroscopic growths along an acid mine drainage.</title>
        <authorList>
            <person name="Mendez-Garcia C."/>
            <person name="Mesa V."/>
            <person name="Sprenger R.R."/>
            <person name="Richter M."/>
            <person name="Diez M.S."/>
            <person name="Solano J."/>
            <person name="Bargiela R."/>
            <person name="Golyshina O.V."/>
            <person name="Manteca A."/>
            <person name="Ramos J.L."/>
            <person name="Gallego J.R."/>
            <person name="Llorente I."/>
            <person name="Martins Dos Santos V.A."/>
            <person name="Jensen O.N."/>
            <person name="Pelaez A.I."/>
            <person name="Sanchez J."/>
            <person name="Ferrer M."/>
        </authorList>
    </citation>
    <scope>NUCLEOTIDE SEQUENCE</scope>
</reference>
<feature type="non-terminal residue" evidence="5">
    <location>
        <position position="50"/>
    </location>
</feature>
<evidence type="ECO:0000256" key="1">
    <source>
        <dbReference type="ARBA" id="ARBA00022448"/>
    </source>
</evidence>
<accession>T1ASB2</accession>
<dbReference type="Gene3D" id="3.40.30.10">
    <property type="entry name" value="Glutaredoxin"/>
    <property type="match status" value="1"/>
</dbReference>
<dbReference type="PANTHER" id="PTHR45663:SF11">
    <property type="entry name" value="GEO12009P1"/>
    <property type="match status" value="1"/>
</dbReference>
<dbReference type="InterPro" id="IPR013766">
    <property type="entry name" value="Thioredoxin_domain"/>
</dbReference>
<keyword evidence="5" id="KW-0560">Oxidoreductase</keyword>
<gene>
    <name evidence="5" type="ORF">B1B_08219</name>
</gene>
<dbReference type="CDD" id="cd02947">
    <property type="entry name" value="TRX_family"/>
    <property type="match status" value="1"/>
</dbReference>
<dbReference type="InterPro" id="IPR017937">
    <property type="entry name" value="Thioredoxin_CS"/>
</dbReference>
<dbReference type="InterPro" id="IPR036249">
    <property type="entry name" value="Thioredoxin-like_sf"/>
</dbReference>
<keyword evidence="3" id="KW-1015">Disulfide bond</keyword>
<dbReference type="SUPFAM" id="SSF52833">
    <property type="entry name" value="Thioredoxin-like"/>
    <property type="match status" value="1"/>
</dbReference>
<dbReference type="AlphaFoldDB" id="T1ASB2"/>
<evidence type="ECO:0000256" key="3">
    <source>
        <dbReference type="ARBA" id="ARBA00023157"/>
    </source>
</evidence>
<evidence type="ECO:0000259" key="4">
    <source>
        <dbReference type="PROSITE" id="PS51352"/>
    </source>
</evidence>
<evidence type="ECO:0000256" key="2">
    <source>
        <dbReference type="ARBA" id="ARBA00022982"/>
    </source>
</evidence>
<keyword evidence="1" id="KW-0813">Transport</keyword>
<proteinExistence type="predicted"/>
<protein>
    <submittedName>
        <fullName evidence="5">Thioredoxin domain protein</fullName>
        <ecNumber evidence="5">1.8.4.2</ecNumber>
    </submittedName>
</protein>